<proteinExistence type="predicted"/>
<sequence>MCGVSQKERCRNSDVRQRCGLKKDVLTRVERGMVRFGHQERMNENRLIKEIYSAMCAMKSECVRSTFVFQRRQREVSLSLRVASGGAAGARAVGRAHLIVRRLIRQLGLLRGPEREFRIESVLLSARVSRTSADSLESTLRLRSWLSSLRRRQLTHIEKAKELASYQRVDSHRCSWTLTIPEEEQASLLGRNSISGGMAVGGGITLDREYALNVPCSAFSAEFQIRSRVFNLFWWPEVCVCVQKLSLGSEFKYK</sequence>
<organism evidence="1 2">
    <name type="scientific">Eumeta variegata</name>
    <name type="common">Bagworm moth</name>
    <name type="synonym">Eumeta japonica</name>
    <dbReference type="NCBI Taxonomy" id="151549"/>
    <lineage>
        <taxon>Eukaryota</taxon>
        <taxon>Metazoa</taxon>
        <taxon>Ecdysozoa</taxon>
        <taxon>Arthropoda</taxon>
        <taxon>Hexapoda</taxon>
        <taxon>Insecta</taxon>
        <taxon>Pterygota</taxon>
        <taxon>Neoptera</taxon>
        <taxon>Endopterygota</taxon>
        <taxon>Lepidoptera</taxon>
        <taxon>Glossata</taxon>
        <taxon>Ditrysia</taxon>
        <taxon>Tineoidea</taxon>
        <taxon>Psychidae</taxon>
        <taxon>Oiketicinae</taxon>
        <taxon>Eumeta</taxon>
    </lineage>
</organism>
<dbReference type="EMBL" id="BGZK01000002">
    <property type="protein sequence ID" value="GBO99164.1"/>
    <property type="molecule type" value="Genomic_DNA"/>
</dbReference>
<evidence type="ECO:0000313" key="2">
    <source>
        <dbReference type="Proteomes" id="UP000299102"/>
    </source>
</evidence>
<protein>
    <submittedName>
        <fullName evidence="1">Uncharacterized protein</fullName>
    </submittedName>
</protein>
<dbReference type="Proteomes" id="UP000299102">
    <property type="component" value="Unassembled WGS sequence"/>
</dbReference>
<name>A0A4C1SAM6_EUMVA</name>
<dbReference type="OrthoDB" id="6625421at2759"/>
<comment type="caution">
    <text evidence="1">The sequence shown here is derived from an EMBL/GenBank/DDBJ whole genome shotgun (WGS) entry which is preliminary data.</text>
</comment>
<accession>A0A4C1SAM6</accession>
<reference evidence="1 2" key="1">
    <citation type="journal article" date="2019" name="Commun. Biol.">
        <title>The bagworm genome reveals a unique fibroin gene that provides high tensile strength.</title>
        <authorList>
            <person name="Kono N."/>
            <person name="Nakamura H."/>
            <person name="Ohtoshi R."/>
            <person name="Tomita M."/>
            <person name="Numata K."/>
            <person name="Arakawa K."/>
        </authorList>
    </citation>
    <scope>NUCLEOTIDE SEQUENCE [LARGE SCALE GENOMIC DNA]</scope>
</reference>
<gene>
    <name evidence="1" type="ORF">EVAR_472_1</name>
</gene>
<evidence type="ECO:0000313" key="1">
    <source>
        <dbReference type="EMBL" id="GBO99164.1"/>
    </source>
</evidence>
<dbReference type="AlphaFoldDB" id="A0A4C1SAM6"/>
<keyword evidence="2" id="KW-1185">Reference proteome</keyword>